<feature type="transmembrane region" description="Helical" evidence="1">
    <location>
        <begin position="496"/>
        <end position="527"/>
    </location>
</feature>
<dbReference type="PANTHER" id="PTHR43849:SF2">
    <property type="entry name" value="BLL3936 PROTEIN"/>
    <property type="match status" value="1"/>
</dbReference>
<proteinExistence type="predicted"/>
<feature type="transmembrane region" description="Helical" evidence="1">
    <location>
        <begin position="190"/>
        <end position="209"/>
    </location>
</feature>
<feature type="transmembrane region" description="Helical" evidence="1">
    <location>
        <begin position="437"/>
        <end position="455"/>
    </location>
</feature>
<dbReference type="AlphaFoldDB" id="X1S897"/>
<organism evidence="3">
    <name type="scientific">marine sediment metagenome</name>
    <dbReference type="NCBI Taxonomy" id="412755"/>
    <lineage>
        <taxon>unclassified sequences</taxon>
        <taxon>metagenomes</taxon>
        <taxon>ecological metagenomes</taxon>
    </lineage>
</organism>
<feature type="non-terminal residue" evidence="3">
    <location>
        <position position="1"/>
    </location>
</feature>
<dbReference type="NCBIfam" id="TIGR02123">
    <property type="entry name" value="TRAP_fused"/>
    <property type="match status" value="1"/>
</dbReference>
<keyword evidence="1" id="KW-0472">Membrane</keyword>
<evidence type="ECO:0000259" key="2">
    <source>
        <dbReference type="Pfam" id="PF06808"/>
    </source>
</evidence>
<feature type="transmembrane region" description="Helical" evidence="1">
    <location>
        <begin position="352"/>
        <end position="383"/>
    </location>
</feature>
<gene>
    <name evidence="3" type="ORF">S12H4_03554</name>
</gene>
<evidence type="ECO:0000313" key="3">
    <source>
        <dbReference type="EMBL" id="GAI71655.1"/>
    </source>
</evidence>
<feature type="transmembrane region" description="Helical" evidence="1">
    <location>
        <begin position="215"/>
        <end position="235"/>
    </location>
</feature>
<feature type="transmembrane region" description="Helical" evidence="1">
    <location>
        <begin position="37"/>
        <end position="58"/>
    </location>
</feature>
<feature type="transmembrane region" description="Helical" evidence="1">
    <location>
        <begin position="78"/>
        <end position="101"/>
    </location>
</feature>
<keyword evidence="1" id="KW-0812">Transmembrane</keyword>
<evidence type="ECO:0000256" key="1">
    <source>
        <dbReference type="SAM" id="Phobius"/>
    </source>
</evidence>
<keyword evidence="1" id="KW-1133">Transmembrane helix</keyword>
<feature type="domain" description="TRAP C4-dicarboxylate transport system permease DctM subunit" evidence="2">
    <location>
        <begin position="21"/>
        <end position="457"/>
    </location>
</feature>
<reference evidence="3" key="1">
    <citation type="journal article" date="2014" name="Front. Microbiol.">
        <title>High frequency of phylogenetically diverse reductive dehalogenase-homologous genes in deep subseafloor sedimentary metagenomes.</title>
        <authorList>
            <person name="Kawai M."/>
            <person name="Futagami T."/>
            <person name="Toyoda A."/>
            <person name="Takaki Y."/>
            <person name="Nishi S."/>
            <person name="Hori S."/>
            <person name="Arai W."/>
            <person name="Tsubouchi T."/>
            <person name="Morono Y."/>
            <person name="Uchiyama I."/>
            <person name="Ito T."/>
            <person name="Fujiyama A."/>
            <person name="Inagaki F."/>
            <person name="Takami H."/>
        </authorList>
    </citation>
    <scope>NUCLEOTIDE SEQUENCE</scope>
    <source>
        <strain evidence="3">Expedition CK06-06</strain>
    </source>
</reference>
<feature type="transmembrane region" description="Helical" evidence="1">
    <location>
        <begin position="6"/>
        <end position="25"/>
    </location>
</feature>
<sequence length="538" mass="57633">YVAFRFDISISFTNFLIGMVALLLIIEATRRAVGKELVILCVTSILYMLFGHLFPGVFRYRGMSLIRLVEYMAWTTDGPYGIVLQVSASYIFTFIYFGVLISKTGIGDLFNDLAVSLFGRTRGGGAKVAVVASGAMGTISGIAVANVATTGSFTIPLMKKVGYAPSFAAAVEAVASTGGQLMPPVMGASAFIMAGILGIPYFSVIKAAFIPALLYYFALFLAVDLRALAIGLKGLKKEELPSIKKAILERGHMLIPIILLVALLVRGFSPLFSVFYSIVATMGISLINKKTRISLKEFIYSLVEGAQKALPIATACAVVGFTVGMVGATGLGSVLGQWIIGLAGDSKFIGLILIAISSLILGMGLPPTACYIVVAVIAAPILVRLMEIRPLMAHLFVYYYGMLAVITPPVALASFTAAGLVGESPYKVGWEAFRLGAPAYIIPFVFISSPSLMLFDVTIEGILFGLFRGIIMVVAMAASLQGFIFDKIGYFSRIPLFISAILIMYSATWSDITGIIIALSVLFIHFLKMKSMANLQKE</sequence>
<dbReference type="EMBL" id="BARW01001011">
    <property type="protein sequence ID" value="GAI71655.1"/>
    <property type="molecule type" value="Genomic_DNA"/>
</dbReference>
<comment type="caution">
    <text evidence="3">The sequence shown here is derived from an EMBL/GenBank/DDBJ whole genome shotgun (WGS) entry which is preliminary data.</text>
</comment>
<protein>
    <recommendedName>
        <fullName evidence="2">TRAP C4-dicarboxylate transport system permease DctM subunit domain-containing protein</fullName>
    </recommendedName>
</protein>
<feature type="transmembrane region" description="Helical" evidence="1">
    <location>
        <begin position="309"/>
        <end position="340"/>
    </location>
</feature>
<name>X1S897_9ZZZZ</name>
<dbReference type="InterPro" id="IPR010656">
    <property type="entry name" value="DctM"/>
</dbReference>
<feature type="transmembrane region" description="Helical" evidence="1">
    <location>
        <begin position="395"/>
        <end position="417"/>
    </location>
</feature>
<dbReference type="InterPro" id="IPR011853">
    <property type="entry name" value="TRAP_DctM-Dct_fused"/>
</dbReference>
<dbReference type="Pfam" id="PF06808">
    <property type="entry name" value="DctM"/>
    <property type="match status" value="1"/>
</dbReference>
<feature type="transmembrane region" description="Helical" evidence="1">
    <location>
        <begin position="462"/>
        <end position="484"/>
    </location>
</feature>
<accession>X1S897</accession>
<dbReference type="PANTHER" id="PTHR43849">
    <property type="entry name" value="BLL3936 PROTEIN"/>
    <property type="match status" value="1"/>
</dbReference>